<dbReference type="Proteomes" id="UP000220192">
    <property type="component" value="Unassembled WGS sequence"/>
</dbReference>
<organism evidence="1 2">
    <name type="scientific">Bacillus anthracis</name>
    <name type="common">anthrax bacterium</name>
    <dbReference type="NCBI Taxonomy" id="1392"/>
    <lineage>
        <taxon>Bacteria</taxon>
        <taxon>Bacillati</taxon>
        <taxon>Bacillota</taxon>
        <taxon>Bacilli</taxon>
        <taxon>Bacillales</taxon>
        <taxon>Bacillaceae</taxon>
        <taxon>Bacillus</taxon>
        <taxon>Bacillus cereus group</taxon>
    </lineage>
</organism>
<accession>A0A2A7DE48</accession>
<comment type="caution">
    <text evidence="1">The sequence shown here is derived from an EMBL/GenBank/DDBJ whole genome shotgun (WGS) entry which is preliminary data.</text>
</comment>
<sequence length="68" mass="7919">MIVKESPEVARTILAPFYRDTMQETVDKHTSGGKVLDVTVKEISELEYKREAFKPHNKIKEMNRKRGN</sequence>
<proteinExistence type="predicted"/>
<gene>
    <name evidence="1" type="ORF">CON16_05415</name>
</gene>
<dbReference type="EMBL" id="NVLX01000007">
    <property type="protein sequence ID" value="PDZ18189.1"/>
    <property type="molecule type" value="Genomic_DNA"/>
</dbReference>
<evidence type="ECO:0000313" key="2">
    <source>
        <dbReference type="Proteomes" id="UP000220192"/>
    </source>
</evidence>
<protein>
    <submittedName>
        <fullName evidence="1">Uncharacterized protein</fullName>
    </submittedName>
</protein>
<dbReference type="AlphaFoldDB" id="A0A2A7DE48"/>
<name>A0A2A7DE48_BACAN</name>
<reference evidence="1 2" key="1">
    <citation type="submission" date="2017-09" db="EMBL/GenBank/DDBJ databases">
        <title>Large-scale bioinformatics analysis of Bacillus genomes uncovers conserved roles of natural products in bacterial physiology.</title>
        <authorList>
            <consortium name="Agbiome Team Llc"/>
            <person name="Bleich R.M."/>
            <person name="Grubbs K.J."/>
            <person name="Santa Maria K.C."/>
            <person name="Allen S.E."/>
            <person name="Farag S."/>
            <person name="Shank E.A."/>
            <person name="Bowers A."/>
        </authorList>
    </citation>
    <scope>NUCLEOTIDE SEQUENCE [LARGE SCALE GENOMIC DNA]</scope>
    <source>
        <strain evidence="1 2">AFS095574</strain>
    </source>
</reference>
<evidence type="ECO:0000313" key="1">
    <source>
        <dbReference type="EMBL" id="PDZ18189.1"/>
    </source>
</evidence>